<keyword evidence="2" id="KW-1185">Reference proteome</keyword>
<evidence type="ECO:0000313" key="1">
    <source>
        <dbReference type="EMBL" id="KAJ9594321.1"/>
    </source>
</evidence>
<dbReference type="AlphaFoldDB" id="A0AAD8A879"/>
<accession>A0AAD8A879</accession>
<proteinExistence type="predicted"/>
<name>A0AAD8A879_DIPPU</name>
<sequence>RLSCMRPSYVLEIIDGIETMAKEKHLTEELVNILYNDDSVPVSSQPLRMPDAVSSETLGNIILKTTANSPEIFC</sequence>
<dbReference type="Proteomes" id="UP001233999">
    <property type="component" value="Unassembled WGS sequence"/>
</dbReference>
<reference evidence="1" key="1">
    <citation type="journal article" date="2023" name="IScience">
        <title>Live-bearing cockroach genome reveals convergent evolutionary mechanisms linked to viviparity in insects and beyond.</title>
        <authorList>
            <person name="Fouks B."/>
            <person name="Harrison M.C."/>
            <person name="Mikhailova A.A."/>
            <person name="Marchal E."/>
            <person name="English S."/>
            <person name="Carruthers M."/>
            <person name="Jennings E.C."/>
            <person name="Chiamaka E.L."/>
            <person name="Frigard R.A."/>
            <person name="Pippel M."/>
            <person name="Attardo G.M."/>
            <person name="Benoit J.B."/>
            <person name="Bornberg-Bauer E."/>
            <person name="Tobe S.S."/>
        </authorList>
    </citation>
    <scope>NUCLEOTIDE SEQUENCE</scope>
    <source>
        <strain evidence="1">Stay&amp;Tobe</strain>
    </source>
</reference>
<reference evidence="1" key="2">
    <citation type="submission" date="2023-05" db="EMBL/GenBank/DDBJ databases">
        <authorList>
            <person name="Fouks B."/>
        </authorList>
    </citation>
    <scope>NUCLEOTIDE SEQUENCE</scope>
    <source>
        <strain evidence="1">Stay&amp;Tobe</strain>
        <tissue evidence="1">Testes</tissue>
    </source>
</reference>
<dbReference type="EMBL" id="JASPKZ010003052">
    <property type="protein sequence ID" value="KAJ9594321.1"/>
    <property type="molecule type" value="Genomic_DNA"/>
</dbReference>
<feature type="non-terminal residue" evidence="1">
    <location>
        <position position="74"/>
    </location>
</feature>
<feature type="non-terminal residue" evidence="1">
    <location>
        <position position="1"/>
    </location>
</feature>
<evidence type="ECO:0000313" key="2">
    <source>
        <dbReference type="Proteomes" id="UP001233999"/>
    </source>
</evidence>
<organism evidence="1 2">
    <name type="scientific">Diploptera punctata</name>
    <name type="common">Pacific beetle cockroach</name>
    <dbReference type="NCBI Taxonomy" id="6984"/>
    <lineage>
        <taxon>Eukaryota</taxon>
        <taxon>Metazoa</taxon>
        <taxon>Ecdysozoa</taxon>
        <taxon>Arthropoda</taxon>
        <taxon>Hexapoda</taxon>
        <taxon>Insecta</taxon>
        <taxon>Pterygota</taxon>
        <taxon>Neoptera</taxon>
        <taxon>Polyneoptera</taxon>
        <taxon>Dictyoptera</taxon>
        <taxon>Blattodea</taxon>
        <taxon>Blaberoidea</taxon>
        <taxon>Blaberidae</taxon>
        <taxon>Diplopterinae</taxon>
        <taxon>Diploptera</taxon>
    </lineage>
</organism>
<comment type="caution">
    <text evidence="1">The sequence shown here is derived from an EMBL/GenBank/DDBJ whole genome shotgun (WGS) entry which is preliminary data.</text>
</comment>
<protein>
    <submittedName>
        <fullName evidence="1">Uncharacterized protein</fullName>
    </submittedName>
</protein>
<gene>
    <name evidence="1" type="ORF">L9F63_014238</name>
</gene>